<comment type="similarity">
    <text evidence="1">Belongs to the NAD(P)-dependent epimerase/dehydratase family.</text>
</comment>
<evidence type="ECO:0000256" key="1">
    <source>
        <dbReference type="ARBA" id="ARBA00007637"/>
    </source>
</evidence>
<keyword evidence="4" id="KW-1185">Reference proteome</keyword>
<dbReference type="Proteomes" id="UP000322214">
    <property type="component" value="Chromosome"/>
</dbReference>
<organism evidence="3 4">
    <name type="scientific">Mariniblastus fucicola</name>
    <dbReference type="NCBI Taxonomy" id="980251"/>
    <lineage>
        <taxon>Bacteria</taxon>
        <taxon>Pseudomonadati</taxon>
        <taxon>Planctomycetota</taxon>
        <taxon>Planctomycetia</taxon>
        <taxon>Pirellulales</taxon>
        <taxon>Pirellulaceae</taxon>
        <taxon>Mariniblastus</taxon>
    </lineage>
</organism>
<dbReference type="InterPro" id="IPR036866">
    <property type="entry name" value="RibonucZ/Hydroxyglut_hydro"/>
</dbReference>
<dbReference type="GO" id="GO:0016853">
    <property type="term" value="F:isomerase activity"/>
    <property type="evidence" value="ECO:0007669"/>
    <property type="project" value="UniProtKB-KW"/>
</dbReference>
<name>A0A5B9PJX3_9BACT</name>
<accession>A0A5B9PJX3</accession>
<dbReference type="InterPro" id="IPR001509">
    <property type="entry name" value="Epimerase_deHydtase"/>
</dbReference>
<dbReference type="InterPro" id="IPR036291">
    <property type="entry name" value="NAD(P)-bd_dom_sf"/>
</dbReference>
<evidence type="ECO:0000259" key="2">
    <source>
        <dbReference type="SMART" id="SM00849"/>
    </source>
</evidence>
<dbReference type="PANTHER" id="PTHR43000">
    <property type="entry name" value="DTDP-D-GLUCOSE 4,6-DEHYDRATASE-RELATED"/>
    <property type="match status" value="1"/>
</dbReference>
<dbReference type="SMART" id="SM00849">
    <property type="entry name" value="Lactamase_B"/>
    <property type="match status" value="1"/>
</dbReference>
<feature type="domain" description="Metallo-beta-lactamase" evidence="2">
    <location>
        <begin position="381"/>
        <end position="611"/>
    </location>
</feature>
<dbReference type="InterPro" id="IPR001279">
    <property type="entry name" value="Metallo-B-lactamas"/>
</dbReference>
<protein>
    <submittedName>
        <fullName evidence="3">3 beta-hydroxysteroid dehydrogenase/Delta 5--&gt;4-isomerase</fullName>
    </submittedName>
</protein>
<dbReference type="Gene3D" id="3.40.50.720">
    <property type="entry name" value="NAD(P)-binding Rossmann-like Domain"/>
    <property type="match status" value="1"/>
</dbReference>
<dbReference type="SUPFAM" id="SSF56281">
    <property type="entry name" value="Metallo-hydrolase/oxidoreductase"/>
    <property type="match status" value="1"/>
</dbReference>
<proteinExistence type="inferred from homology"/>
<dbReference type="STRING" id="980251.GCA_001642875_02560"/>
<dbReference type="CDD" id="cd07730">
    <property type="entry name" value="metallo-hydrolase-like_MBL-fold"/>
    <property type="match status" value="1"/>
</dbReference>
<dbReference type="OrthoDB" id="240982at2"/>
<dbReference type="SUPFAM" id="SSF51735">
    <property type="entry name" value="NAD(P)-binding Rossmann-fold domains"/>
    <property type="match status" value="1"/>
</dbReference>
<gene>
    <name evidence="3" type="ORF">MFFC18_28390</name>
</gene>
<keyword evidence="3" id="KW-0413">Isomerase</keyword>
<sequence length="630" mass="70718">MVVGEQLLTLAHESLGQTPKRILVTGATGFVGSRVAQVLVEAGHDVTITGRSKYRIRSGGKWRKADLTSKEEVFEICEGQQIVIHSGALTSPWGSLETHRRVNVAGTQNVLDACRKFDVDRLVHVSSTAIFFQFRDRDRVTDRTEFPREFCCPYAQSKAESEKLVSDAMAAGLNAYIVRARAVFGPGDNALLPRLIAASKAGRLRQIGNGENLCDLTYIDNLVAGLILAARPTAPNGVCTITNEDPVRLWDVLKNVLLETTGKFPTKKVPYWLALRAAHWAELKHRVLRTPGEPPITRYGVGLLAKQQTFVSEAAKRDLRYQPLVPLKEGIRRTVSDLRRRHESPDANQASVEVSFFSTGYVEFKRNIAERGASGDLTRFHATVALIKHPIHGLTLFDTGYSKDFFEATARMPYRLYRMATKVVTHEQWSIENWLKRAGIEPDDIRRIIISHFHADHIGALRRFPNAELIASQKAWQFAKIRKGFGAVKRGILPDLIPPDCDQRLHTINEMHDPGLGPIAKCKDLFNDGSVRLFDLDGHADGQMGALLNLDGSQCFLLADTFWSRTEIQARRAPTFAYRMIADNYKAALASRKSIFEIHETDPEIEFVCAHCPEFAREQRFDALLEQVRE</sequence>
<dbReference type="Pfam" id="PF01370">
    <property type="entry name" value="Epimerase"/>
    <property type="match status" value="1"/>
</dbReference>
<evidence type="ECO:0000313" key="4">
    <source>
        <dbReference type="Proteomes" id="UP000322214"/>
    </source>
</evidence>
<dbReference type="EMBL" id="CP042912">
    <property type="protein sequence ID" value="QEG22951.1"/>
    <property type="molecule type" value="Genomic_DNA"/>
</dbReference>
<dbReference type="KEGG" id="mff:MFFC18_28390"/>
<dbReference type="AlphaFoldDB" id="A0A5B9PJX3"/>
<dbReference type="Pfam" id="PF00753">
    <property type="entry name" value="Lactamase_B"/>
    <property type="match status" value="1"/>
</dbReference>
<reference evidence="3 4" key="1">
    <citation type="submission" date="2019-08" db="EMBL/GenBank/DDBJ databases">
        <title>Deep-cultivation of Planctomycetes and their phenomic and genomic characterization uncovers novel biology.</title>
        <authorList>
            <person name="Wiegand S."/>
            <person name="Jogler M."/>
            <person name="Boedeker C."/>
            <person name="Pinto D."/>
            <person name="Vollmers J."/>
            <person name="Rivas-Marin E."/>
            <person name="Kohn T."/>
            <person name="Peeters S.H."/>
            <person name="Heuer A."/>
            <person name="Rast P."/>
            <person name="Oberbeckmann S."/>
            <person name="Bunk B."/>
            <person name="Jeske O."/>
            <person name="Meyerdierks A."/>
            <person name="Storesund J.E."/>
            <person name="Kallscheuer N."/>
            <person name="Luecker S."/>
            <person name="Lage O.M."/>
            <person name="Pohl T."/>
            <person name="Merkel B.J."/>
            <person name="Hornburger P."/>
            <person name="Mueller R.-W."/>
            <person name="Bruemmer F."/>
            <person name="Labrenz M."/>
            <person name="Spormann A.M."/>
            <person name="Op den Camp H."/>
            <person name="Overmann J."/>
            <person name="Amann R."/>
            <person name="Jetten M.S.M."/>
            <person name="Mascher T."/>
            <person name="Medema M.H."/>
            <person name="Devos D.P."/>
            <person name="Kaster A.-K."/>
            <person name="Ovreas L."/>
            <person name="Rohde M."/>
            <person name="Galperin M.Y."/>
            <person name="Jogler C."/>
        </authorList>
    </citation>
    <scope>NUCLEOTIDE SEQUENCE [LARGE SCALE GENOMIC DNA]</scope>
    <source>
        <strain evidence="3 4">FC18</strain>
    </source>
</reference>
<evidence type="ECO:0000313" key="3">
    <source>
        <dbReference type="EMBL" id="QEG22951.1"/>
    </source>
</evidence>
<dbReference type="Gene3D" id="3.60.15.10">
    <property type="entry name" value="Ribonuclease Z/Hydroxyacylglutathione hydrolase-like"/>
    <property type="match status" value="1"/>
</dbReference>
<dbReference type="RefSeq" id="WP_075084994.1">
    <property type="nucleotide sequence ID" value="NZ_CP042912.1"/>
</dbReference>